<protein>
    <submittedName>
        <fullName evidence="1">Uncharacterized protein</fullName>
    </submittedName>
</protein>
<dbReference type="EMBL" id="UINC01211705">
    <property type="protein sequence ID" value="SVE35714.1"/>
    <property type="molecule type" value="Genomic_DNA"/>
</dbReference>
<proteinExistence type="predicted"/>
<dbReference type="SUPFAM" id="SSF50998">
    <property type="entry name" value="Quinoprotein alcohol dehydrogenase-like"/>
    <property type="match status" value="1"/>
</dbReference>
<sequence>MKSLAVLSSSLLLVSTCFADWPFWRGDLAGSGTSSETKLPTEWDKEKNVKWRVELPEAGNSSPVISGDRIFLTQPDTDKKRRGLLCLDRKTGKLLWEKS</sequence>
<reference evidence="1" key="1">
    <citation type="submission" date="2018-05" db="EMBL/GenBank/DDBJ databases">
        <authorList>
            <person name="Lanie J.A."/>
            <person name="Ng W.-L."/>
            <person name="Kazmierczak K.M."/>
            <person name="Andrzejewski T.M."/>
            <person name="Davidsen T.M."/>
            <person name="Wayne K.J."/>
            <person name="Tettelin H."/>
            <person name="Glass J.I."/>
            <person name="Rusch D."/>
            <person name="Podicherti R."/>
            <person name="Tsui H.-C.T."/>
            <person name="Winkler M.E."/>
        </authorList>
    </citation>
    <scope>NUCLEOTIDE SEQUENCE</scope>
</reference>
<evidence type="ECO:0000313" key="1">
    <source>
        <dbReference type="EMBL" id="SVE35714.1"/>
    </source>
</evidence>
<dbReference type="InterPro" id="IPR011047">
    <property type="entry name" value="Quinoprotein_ADH-like_sf"/>
</dbReference>
<dbReference type="PANTHER" id="PTHR34512">
    <property type="entry name" value="CELL SURFACE PROTEIN"/>
    <property type="match status" value="1"/>
</dbReference>
<name>A0A383CUE9_9ZZZZ</name>
<dbReference type="PANTHER" id="PTHR34512:SF30">
    <property type="entry name" value="OUTER MEMBRANE PROTEIN ASSEMBLY FACTOR BAMB"/>
    <property type="match status" value="1"/>
</dbReference>
<organism evidence="1">
    <name type="scientific">marine metagenome</name>
    <dbReference type="NCBI Taxonomy" id="408172"/>
    <lineage>
        <taxon>unclassified sequences</taxon>
        <taxon>metagenomes</taxon>
        <taxon>ecological metagenomes</taxon>
    </lineage>
</organism>
<dbReference type="Gene3D" id="2.130.10.10">
    <property type="entry name" value="YVTN repeat-like/Quinoprotein amine dehydrogenase"/>
    <property type="match status" value="1"/>
</dbReference>
<dbReference type="AlphaFoldDB" id="A0A383CUE9"/>
<gene>
    <name evidence="1" type="ORF">METZ01_LOCUS488568</name>
</gene>
<feature type="non-terminal residue" evidence="1">
    <location>
        <position position="99"/>
    </location>
</feature>
<accession>A0A383CUE9</accession>
<dbReference type="InterPro" id="IPR015943">
    <property type="entry name" value="WD40/YVTN_repeat-like_dom_sf"/>
</dbReference>